<comment type="caution">
    <text evidence="1">The sequence shown here is derived from an EMBL/GenBank/DDBJ whole genome shotgun (WGS) entry which is preliminary data.</text>
</comment>
<protein>
    <submittedName>
        <fullName evidence="1">Uncharacterized protein</fullName>
    </submittedName>
</protein>
<dbReference type="GeneID" id="98123641"/>
<organism evidence="1 2">
    <name type="scientific">Remersonia thermophila</name>
    <dbReference type="NCBI Taxonomy" id="72144"/>
    <lineage>
        <taxon>Eukaryota</taxon>
        <taxon>Fungi</taxon>
        <taxon>Dikarya</taxon>
        <taxon>Ascomycota</taxon>
        <taxon>Pezizomycotina</taxon>
        <taxon>Sordariomycetes</taxon>
        <taxon>Sordariomycetidae</taxon>
        <taxon>Sordariales</taxon>
        <taxon>Sordariales incertae sedis</taxon>
        <taxon>Remersonia</taxon>
    </lineage>
</organism>
<gene>
    <name evidence="1" type="ORF">VTJ83DRAFT_2699</name>
</gene>
<dbReference type="RefSeq" id="XP_070869239.1">
    <property type="nucleotide sequence ID" value="XM_071008997.1"/>
</dbReference>
<proteinExistence type="predicted"/>
<evidence type="ECO:0000313" key="1">
    <source>
        <dbReference type="EMBL" id="KAL2270515.1"/>
    </source>
</evidence>
<dbReference type="Gene3D" id="3.80.10.10">
    <property type="entry name" value="Ribonuclease Inhibitor"/>
    <property type="match status" value="1"/>
</dbReference>
<reference evidence="1 2" key="1">
    <citation type="journal article" date="2024" name="Commun. Biol.">
        <title>Comparative genomic analysis of thermophilic fungi reveals convergent evolutionary adaptations and gene losses.</title>
        <authorList>
            <person name="Steindorff A.S."/>
            <person name="Aguilar-Pontes M.V."/>
            <person name="Robinson A.J."/>
            <person name="Andreopoulos B."/>
            <person name="LaButti K."/>
            <person name="Kuo A."/>
            <person name="Mondo S."/>
            <person name="Riley R."/>
            <person name="Otillar R."/>
            <person name="Haridas S."/>
            <person name="Lipzen A."/>
            <person name="Grimwood J."/>
            <person name="Schmutz J."/>
            <person name="Clum A."/>
            <person name="Reid I.D."/>
            <person name="Moisan M.C."/>
            <person name="Butler G."/>
            <person name="Nguyen T.T.M."/>
            <person name="Dewar K."/>
            <person name="Conant G."/>
            <person name="Drula E."/>
            <person name="Henrissat B."/>
            <person name="Hansel C."/>
            <person name="Singer S."/>
            <person name="Hutchinson M.I."/>
            <person name="de Vries R.P."/>
            <person name="Natvig D.O."/>
            <person name="Powell A.J."/>
            <person name="Tsang A."/>
            <person name="Grigoriev I.V."/>
        </authorList>
    </citation>
    <scope>NUCLEOTIDE SEQUENCE [LARGE SCALE GENOMIC DNA]</scope>
    <source>
        <strain evidence="1 2">ATCC 22073</strain>
    </source>
</reference>
<dbReference type="InterPro" id="IPR032675">
    <property type="entry name" value="LRR_dom_sf"/>
</dbReference>
<keyword evidence="2" id="KW-1185">Reference proteome</keyword>
<accession>A0ABR4DJH1</accession>
<sequence length="336" mass="37750">MRYACKGARSADMAEWASQSFIPALLLLNMAPKIESWFVTIRGGLANPFGGVQLIFELDGTIGNPAKVYPTLKQVHLGLFHDALSPEDSRIVDFLLASAPNAETLELYSSQSTILTKAQVPPRLTSMVLHDIYPDRSAMQQMANLAAATLTKLCIYNDCTGWRVPPLMQQLLIPLRRSRAASTLKVLHIDGAIMDLPVPDIMAGFPSLELLGIRFDWLGRRMDSLRAMLKGCPRLRALLLTAADQITRQEMEGFIADLGSGNFRNPHLRRVVLIPREYRRGYIRPPRRIYWRNLKAAVPWPDDRKVDNAGIEWVLEADNTKKFETIVEECQEALGI</sequence>
<dbReference type="EMBL" id="JAZGUE010000002">
    <property type="protein sequence ID" value="KAL2270515.1"/>
    <property type="molecule type" value="Genomic_DNA"/>
</dbReference>
<dbReference type="Proteomes" id="UP001600064">
    <property type="component" value="Unassembled WGS sequence"/>
</dbReference>
<evidence type="ECO:0000313" key="2">
    <source>
        <dbReference type="Proteomes" id="UP001600064"/>
    </source>
</evidence>
<name>A0ABR4DJH1_9PEZI</name>